<evidence type="ECO:0000256" key="2">
    <source>
        <dbReference type="SAM" id="Phobius"/>
    </source>
</evidence>
<accession>A0A823DDJ4</accession>
<organism evidence="4 5">
    <name type="scientific">Listeria monocytogenes</name>
    <dbReference type="NCBI Taxonomy" id="1639"/>
    <lineage>
        <taxon>Bacteria</taxon>
        <taxon>Bacillati</taxon>
        <taxon>Bacillota</taxon>
        <taxon>Bacilli</taxon>
        <taxon>Bacillales</taxon>
        <taxon>Listeriaceae</taxon>
        <taxon>Listeria</taxon>
    </lineage>
</organism>
<feature type="coiled-coil region" evidence="1">
    <location>
        <begin position="55"/>
        <end position="89"/>
    </location>
</feature>
<evidence type="ECO:0000259" key="3">
    <source>
        <dbReference type="Pfam" id="PF20155"/>
    </source>
</evidence>
<dbReference type="Pfam" id="PF20155">
    <property type="entry name" value="TMP_3"/>
    <property type="match status" value="1"/>
</dbReference>
<dbReference type="CDD" id="cd13402">
    <property type="entry name" value="LT_TF-like"/>
    <property type="match status" value="1"/>
</dbReference>
<reference evidence="4 5" key="1">
    <citation type="submission" date="2018-06" db="EMBL/GenBank/DDBJ databases">
        <authorList>
            <consortium name="GenomeTrakr: Next Generation Sequencing Network for Food Pathogen Tracability"/>
        </authorList>
    </citation>
    <scope>NUCLEOTIDE SEQUENCE [LARGE SCALE GENOMIC DNA]</scope>
    <source>
        <strain evidence="4 5">FDA00008584</strain>
    </source>
</reference>
<feature type="transmembrane region" description="Helical" evidence="2">
    <location>
        <begin position="629"/>
        <end position="648"/>
    </location>
</feature>
<evidence type="ECO:0000313" key="4">
    <source>
        <dbReference type="EMBL" id="EAD1186106.1"/>
    </source>
</evidence>
<sequence>MPAEQGKPLGSMVISLGLDSADFQKSLAGTQRATKAAMTEMKAQMGIATSTGSQLDKLQAKHEGLTKVLKSQENEVKYLNKQHQEAVTKYGENSKQATNLANKINNLVGKMGANKKALADTNSALNSLTSDSAKLTKEMDLQARESQALAAQLRAQGKESQAVKVEEQQLSREMQNRNKLIDLEKSKLSTLISEKGKDSTETRQQALKIKELETANLNASKSQKNLGSAFNESGAGVDRFQGKLVSAWTIFKGTFLAQATLQAVRGLINAIKGFFSSAIDRVDALDVGAKSLKVLIGNAKDVQLVMDGVSKAIKGTPIAMNQMMSATKGLVASGMDVKKVGGVLQAVADSAYGLANGGESIDQISAAFKSLQSSGQASLGDLTRLEDANIPAVKILANQYKKSVPEMKKEITKGMISSTDAIQKLVDGMENGTKGAAGTTKALKGLAKTAGNSISGSFANMKSAINRGMADAITPFKGDIIKFFNTVGTMIEPILGSLGIISNAIRNTIMGLVNLLQGNWAEGSSFLEKLFPNDIVQKIILGVTAIRDTFDKMKPTLVAIGESVKQYLITAFNTWMNVIKIIMPTLVAVFNALKPILMQVVTFVKGIIDQIRQFWDENGTMIMNAIKNIMVVVKPILLILVSVIGGILQNIMGIIKGALNVIMGVIKIFAGLFTGNFSKMWEGVKQVFSGAIQFLWNWIQVAFVGRILGAGKGLLKGFTGIIKNMWGAVKGFFTQSIRGILVDVAMFPVKVISFAKSMASGFIKIITGMWTKSKSLVKMLIDFVINMPSKMAKGIRGAGSALTGAFKAIWNGVLKAVGKPINAIIDGVKWVLSKFGSKKKMAPWAIPQYAKGTDGHPGGLAMINDGGGVHRKEMVTLPNGQSFIPEGRNIIAPLPQGTQVMPARQTMMLARKGLIPRYAKGTKGFVGSAIDKVKDFGAAVKQKAFDVWDFISQPSKLVSKVLGKFVNFSGIGGIALDIGKSIVGTLKGSMASLFKREGESSGVEPAGKGVQRWAGTVAKALAMNGLPTTKPYVNAWLNQIATESGGNPKAVQGNIGDINNRTGDLAKGLVQVIGATFRAYKFPGHGNRLNGLDSLLAGINYAKSRYGAKGMLSMIGKGHGYANGGIIRSHGLYEAGEGNKPEMIIPLTRKARAVQLLDQAQRIIGVKDKNDKPIIQTGGGNFDTSNLEVLVMQLIDVVQGKRLVIDKNAIVDTADDGLGTRYDNADYFAGGA</sequence>
<name>A0A823DDJ4_LISMN</name>
<feature type="transmembrane region" description="Helical" evidence="2">
    <location>
        <begin position="654"/>
        <end position="675"/>
    </location>
</feature>
<dbReference type="PANTHER" id="PTHR37813:SF1">
    <property type="entry name" value="FELS-2 PROPHAGE PROTEIN"/>
    <property type="match status" value="1"/>
</dbReference>
<keyword evidence="1" id="KW-0175">Coiled coil</keyword>
<protein>
    <recommendedName>
        <fullName evidence="3">Tape measure protein N-terminal domain-containing protein</fullName>
    </recommendedName>
</protein>
<dbReference type="Proteomes" id="UP000403352">
    <property type="component" value="Unassembled WGS sequence"/>
</dbReference>
<proteinExistence type="predicted"/>
<dbReference type="InterPro" id="IPR023346">
    <property type="entry name" value="Lysozyme-like_dom_sf"/>
</dbReference>
<evidence type="ECO:0000256" key="1">
    <source>
        <dbReference type="SAM" id="Coils"/>
    </source>
</evidence>
<dbReference type="SUPFAM" id="SSF53955">
    <property type="entry name" value="Lysozyme-like"/>
    <property type="match status" value="1"/>
</dbReference>
<gene>
    <name evidence="4" type="ORF">QD52_13545</name>
</gene>
<comment type="caution">
    <text evidence="4">The sequence shown here is derived from an EMBL/GenBank/DDBJ whole genome shotgun (WGS) entry which is preliminary data.</text>
</comment>
<dbReference type="EMBL" id="AAALRN010000007">
    <property type="protein sequence ID" value="EAD1186106.1"/>
    <property type="molecule type" value="Genomic_DNA"/>
</dbReference>
<feature type="domain" description="Tape measure protein N-terminal" evidence="3">
    <location>
        <begin position="277"/>
        <end position="468"/>
    </location>
</feature>
<keyword evidence="2" id="KW-0812">Transmembrane</keyword>
<dbReference type="PANTHER" id="PTHR37813">
    <property type="entry name" value="FELS-2 PROPHAGE PROTEIN"/>
    <property type="match status" value="1"/>
</dbReference>
<feature type="transmembrane region" description="Helical" evidence="2">
    <location>
        <begin position="687"/>
        <end position="708"/>
    </location>
</feature>
<keyword evidence="2" id="KW-0472">Membrane</keyword>
<feature type="transmembrane region" description="Helical" evidence="2">
    <location>
        <begin position="581"/>
        <end position="608"/>
    </location>
</feature>
<evidence type="ECO:0000313" key="5">
    <source>
        <dbReference type="Proteomes" id="UP000403352"/>
    </source>
</evidence>
<keyword evidence="2" id="KW-1133">Transmembrane helix</keyword>
<dbReference type="InterPro" id="IPR013491">
    <property type="entry name" value="Tape_meas_N"/>
</dbReference>
<dbReference type="NCBIfam" id="TIGR02675">
    <property type="entry name" value="tape_meas_nterm"/>
    <property type="match status" value="1"/>
</dbReference>
<dbReference type="AlphaFoldDB" id="A0A823DDJ4"/>